<reference evidence="2 3" key="1">
    <citation type="submission" date="2018-05" db="EMBL/GenBank/DDBJ databases">
        <title>Draft genome sequence of Rhodanobacter denitrificans Yn1 isolated from gold copper mine.</title>
        <authorList>
            <person name="Yang N."/>
            <person name="Mazhar H.S."/>
            <person name="Rensing C."/>
        </authorList>
    </citation>
    <scope>NUCLEOTIDE SEQUENCE [LARGE SCALE GENOMIC DNA]</scope>
    <source>
        <strain evidence="2 3">Yn1</strain>
    </source>
</reference>
<dbReference type="AlphaFoldDB" id="A0A368KFZ8"/>
<comment type="caution">
    <text evidence="2">The sequence shown here is derived from an EMBL/GenBank/DDBJ whole genome shotgun (WGS) entry which is preliminary data.</text>
</comment>
<sequence length="228" mass="24411">MNQAGNNQAGADQQFRESLSAGVDGELAKEQLRFLLRRLDHDASLQQTWGRYHVARDCLRRQLPPMADSSFAARVSLAIERESRPAAATRRSHWLRWSTGGAIAASVAAAALMIGQPTGDAERTMAATTPQATSTVAVAASAGRSVAPATVPPWLSGNSAGLLSQQASATFGGPFVQGQSSYARRLSGYPPLRRYRTLDNNDGSYLLLLDQEQQIAPDHPRQASAVAQ</sequence>
<dbReference type="CDD" id="cd16328">
    <property type="entry name" value="RseA_N"/>
    <property type="match status" value="1"/>
</dbReference>
<keyword evidence="3" id="KW-1185">Reference proteome</keyword>
<evidence type="ECO:0000313" key="2">
    <source>
        <dbReference type="EMBL" id="RCS30829.1"/>
    </source>
</evidence>
<dbReference type="InterPro" id="IPR052383">
    <property type="entry name" value="Anti-sigma-E_RseA-like"/>
</dbReference>
<dbReference type="OrthoDB" id="5298512at2"/>
<dbReference type="PANTHER" id="PTHR38104:SF1">
    <property type="entry name" value="ANTI-SIGMA-E FACTOR RSEA"/>
    <property type="match status" value="1"/>
</dbReference>
<dbReference type="RefSeq" id="WP_114340909.1">
    <property type="nucleotide sequence ID" value="NZ_QFWQ01000003.1"/>
</dbReference>
<evidence type="ECO:0000259" key="1">
    <source>
        <dbReference type="Pfam" id="PF03872"/>
    </source>
</evidence>
<dbReference type="InterPro" id="IPR005572">
    <property type="entry name" value="Anti-sigma_E_RseA_N"/>
</dbReference>
<dbReference type="Gene3D" id="1.10.10.880">
    <property type="entry name" value="Anti sigma-E protein RseA, N-terminal domain"/>
    <property type="match status" value="1"/>
</dbReference>
<dbReference type="EMBL" id="QFWQ01000003">
    <property type="protein sequence ID" value="RCS30829.1"/>
    <property type="molecule type" value="Genomic_DNA"/>
</dbReference>
<dbReference type="Proteomes" id="UP000252387">
    <property type="component" value="Unassembled WGS sequence"/>
</dbReference>
<accession>A0A368KFZ8</accession>
<gene>
    <name evidence="2" type="ORF">DEO45_03425</name>
</gene>
<dbReference type="PANTHER" id="PTHR38104">
    <property type="match status" value="1"/>
</dbReference>
<proteinExistence type="predicted"/>
<dbReference type="InterPro" id="IPR036147">
    <property type="entry name" value="Anti-sigma_E_RseA_N_sf"/>
</dbReference>
<name>A0A368KFZ8_9GAMM</name>
<organism evidence="2 3">
    <name type="scientific">Rhodanobacter denitrificans</name>
    <dbReference type="NCBI Taxonomy" id="666685"/>
    <lineage>
        <taxon>Bacteria</taxon>
        <taxon>Pseudomonadati</taxon>
        <taxon>Pseudomonadota</taxon>
        <taxon>Gammaproteobacteria</taxon>
        <taxon>Lysobacterales</taxon>
        <taxon>Rhodanobacteraceae</taxon>
        <taxon>Rhodanobacter</taxon>
    </lineage>
</organism>
<feature type="domain" description="Anti sigma-E protein RseA N-terminal" evidence="1">
    <location>
        <begin position="16"/>
        <end position="87"/>
    </location>
</feature>
<dbReference type="SUPFAM" id="SSF89069">
    <property type="entry name" value="N-terminal, cytoplasmic domain of anti-sigmaE factor RseA"/>
    <property type="match status" value="1"/>
</dbReference>
<protein>
    <submittedName>
        <fullName evidence="2">Anti-anti-sigma factor</fullName>
    </submittedName>
</protein>
<dbReference type="Pfam" id="PF03872">
    <property type="entry name" value="RseA_N"/>
    <property type="match status" value="1"/>
</dbReference>
<dbReference type="GO" id="GO:0016989">
    <property type="term" value="F:sigma factor antagonist activity"/>
    <property type="evidence" value="ECO:0007669"/>
    <property type="project" value="InterPro"/>
</dbReference>
<evidence type="ECO:0000313" key="3">
    <source>
        <dbReference type="Proteomes" id="UP000252387"/>
    </source>
</evidence>